<comment type="caution">
    <text evidence="1">The sequence shown here is derived from an EMBL/GenBank/DDBJ whole genome shotgun (WGS) entry which is preliminary data.</text>
</comment>
<name>A0AAN5CR43_9BILA</name>
<sequence>SQHHQCCSFQYLPFASTSSTISTGRDEVFLQDPNHGRFSEIYLVSSRKLPDTKLSKIGSQNLGL</sequence>
<dbReference type="Proteomes" id="UP001328107">
    <property type="component" value="Unassembled WGS sequence"/>
</dbReference>
<organism evidence="1 2">
    <name type="scientific">Pristionchus mayeri</name>
    <dbReference type="NCBI Taxonomy" id="1317129"/>
    <lineage>
        <taxon>Eukaryota</taxon>
        <taxon>Metazoa</taxon>
        <taxon>Ecdysozoa</taxon>
        <taxon>Nematoda</taxon>
        <taxon>Chromadorea</taxon>
        <taxon>Rhabditida</taxon>
        <taxon>Rhabditina</taxon>
        <taxon>Diplogasteromorpha</taxon>
        <taxon>Diplogasteroidea</taxon>
        <taxon>Neodiplogasteridae</taxon>
        <taxon>Pristionchus</taxon>
    </lineage>
</organism>
<gene>
    <name evidence="1" type="ORF">PMAYCL1PPCAC_19059</name>
</gene>
<dbReference type="EMBL" id="BTRK01000004">
    <property type="protein sequence ID" value="GMR48864.1"/>
    <property type="molecule type" value="Genomic_DNA"/>
</dbReference>
<feature type="non-terminal residue" evidence="1">
    <location>
        <position position="64"/>
    </location>
</feature>
<keyword evidence="2" id="KW-1185">Reference proteome</keyword>
<reference evidence="2" key="1">
    <citation type="submission" date="2022-10" db="EMBL/GenBank/DDBJ databases">
        <title>Genome assembly of Pristionchus species.</title>
        <authorList>
            <person name="Yoshida K."/>
            <person name="Sommer R.J."/>
        </authorList>
    </citation>
    <scope>NUCLEOTIDE SEQUENCE [LARGE SCALE GENOMIC DNA]</scope>
    <source>
        <strain evidence="2">RS5460</strain>
    </source>
</reference>
<evidence type="ECO:0000313" key="2">
    <source>
        <dbReference type="Proteomes" id="UP001328107"/>
    </source>
</evidence>
<evidence type="ECO:0000313" key="1">
    <source>
        <dbReference type="EMBL" id="GMR48864.1"/>
    </source>
</evidence>
<feature type="non-terminal residue" evidence="1">
    <location>
        <position position="1"/>
    </location>
</feature>
<accession>A0AAN5CR43</accession>
<dbReference type="AlphaFoldDB" id="A0AAN5CR43"/>
<protein>
    <submittedName>
        <fullName evidence="1">Uncharacterized protein</fullName>
    </submittedName>
</protein>
<proteinExistence type="predicted"/>